<organism evidence="3">
    <name type="scientific">Anisakis simplex</name>
    <name type="common">Herring worm</name>
    <dbReference type="NCBI Taxonomy" id="6269"/>
    <lineage>
        <taxon>Eukaryota</taxon>
        <taxon>Metazoa</taxon>
        <taxon>Ecdysozoa</taxon>
        <taxon>Nematoda</taxon>
        <taxon>Chromadorea</taxon>
        <taxon>Rhabditida</taxon>
        <taxon>Spirurina</taxon>
        <taxon>Ascaridomorpha</taxon>
        <taxon>Ascaridoidea</taxon>
        <taxon>Anisakidae</taxon>
        <taxon>Anisakis</taxon>
        <taxon>Anisakis simplex complex</taxon>
    </lineage>
</organism>
<dbReference type="WBParaSite" id="ASIM_0000254201-mRNA-1">
    <property type="protein sequence ID" value="ASIM_0000254201-mRNA-1"/>
    <property type="gene ID" value="ASIM_0000254201"/>
</dbReference>
<sequence length="123" mass="14685">MLTRNRTDYDHQQLKLRANSEMEEHQDDEEMMIVEGDVKRDSCIAFIKRQLQPKFMRCLRRMKAMNRLRLTETTYQLLFSYERRIETEVRSIYGDEANPELMKGFYRAAGTMGCDSFVESNPE</sequence>
<accession>A0A0M3J4R9</accession>
<dbReference type="AlphaFoldDB" id="A0A0M3J4R9"/>
<gene>
    <name evidence="1" type="ORF">ASIM_LOCUS2402</name>
</gene>
<reference evidence="1 2" key="2">
    <citation type="submission" date="2018-11" db="EMBL/GenBank/DDBJ databases">
        <authorList>
            <consortium name="Pathogen Informatics"/>
        </authorList>
    </citation>
    <scope>NUCLEOTIDE SEQUENCE [LARGE SCALE GENOMIC DNA]</scope>
</reference>
<name>A0A0M3J4R9_ANISI</name>
<dbReference type="Proteomes" id="UP000267096">
    <property type="component" value="Unassembled WGS sequence"/>
</dbReference>
<dbReference type="EMBL" id="UYRR01003185">
    <property type="protein sequence ID" value="VDK19931.1"/>
    <property type="molecule type" value="Genomic_DNA"/>
</dbReference>
<keyword evidence="2" id="KW-1185">Reference proteome</keyword>
<proteinExistence type="predicted"/>
<evidence type="ECO:0000313" key="1">
    <source>
        <dbReference type="EMBL" id="VDK19931.1"/>
    </source>
</evidence>
<evidence type="ECO:0000313" key="3">
    <source>
        <dbReference type="WBParaSite" id="ASIM_0000254201-mRNA-1"/>
    </source>
</evidence>
<protein>
    <submittedName>
        <fullName evidence="1 3">Uncharacterized protein</fullName>
    </submittedName>
</protein>
<reference evidence="3" key="1">
    <citation type="submission" date="2017-02" db="UniProtKB">
        <authorList>
            <consortium name="WormBaseParasite"/>
        </authorList>
    </citation>
    <scope>IDENTIFICATION</scope>
</reference>
<evidence type="ECO:0000313" key="2">
    <source>
        <dbReference type="Proteomes" id="UP000267096"/>
    </source>
</evidence>